<name>A0A226DDG2_FOLCA</name>
<dbReference type="PANTHER" id="PTHR24379:SF121">
    <property type="entry name" value="C2H2-TYPE DOMAIN-CONTAINING PROTEIN"/>
    <property type="match status" value="1"/>
</dbReference>
<feature type="domain" description="C2H2-type" evidence="7">
    <location>
        <begin position="223"/>
        <end position="250"/>
    </location>
</feature>
<feature type="domain" description="C2H2-type" evidence="7">
    <location>
        <begin position="99"/>
        <end position="126"/>
    </location>
</feature>
<dbReference type="AlphaFoldDB" id="A0A226DDG2"/>
<dbReference type="Proteomes" id="UP000198287">
    <property type="component" value="Unassembled WGS sequence"/>
</dbReference>
<dbReference type="GO" id="GO:0008270">
    <property type="term" value="F:zinc ion binding"/>
    <property type="evidence" value="ECO:0007669"/>
    <property type="project" value="UniProtKB-KW"/>
</dbReference>
<feature type="domain" description="C2H2-type" evidence="7">
    <location>
        <begin position="326"/>
        <end position="354"/>
    </location>
</feature>
<dbReference type="PROSITE" id="PS00028">
    <property type="entry name" value="ZINC_FINGER_C2H2_1"/>
    <property type="match status" value="6"/>
</dbReference>
<feature type="domain" description="C2H2-type" evidence="7">
    <location>
        <begin position="414"/>
        <end position="441"/>
    </location>
</feature>
<dbReference type="STRING" id="158441.A0A226DDG2"/>
<dbReference type="InterPro" id="IPR013087">
    <property type="entry name" value="Znf_C2H2_type"/>
</dbReference>
<keyword evidence="3 5" id="KW-0863">Zinc-finger</keyword>
<feature type="domain" description="C2H2-type" evidence="7">
    <location>
        <begin position="71"/>
        <end position="98"/>
    </location>
</feature>
<keyword evidence="2" id="KW-0677">Repeat</keyword>
<evidence type="ECO:0000256" key="6">
    <source>
        <dbReference type="SAM" id="MobiDB-lite"/>
    </source>
</evidence>
<evidence type="ECO:0000256" key="2">
    <source>
        <dbReference type="ARBA" id="ARBA00022737"/>
    </source>
</evidence>
<keyword evidence="9" id="KW-1185">Reference proteome</keyword>
<gene>
    <name evidence="8" type="ORF">Fcan01_22170</name>
</gene>
<feature type="region of interest" description="Disordered" evidence="6">
    <location>
        <begin position="1"/>
        <end position="27"/>
    </location>
</feature>
<evidence type="ECO:0000259" key="7">
    <source>
        <dbReference type="PROSITE" id="PS50157"/>
    </source>
</evidence>
<dbReference type="EMBL" id="LNIX01000023">
    <property type="protein sequence ID" value="OXA42998.1"/>
    <property type="molecule type" value="Genomic_DNA"/>
</dbReference>
<evidence type="ECO:0000313" key="9">
    <source>
        <dbReference type="Proteomes" id="UP000198287"/>
    </source>
</evidence>
<evidence type="ECO:0000256" key="4">
    <source>
        <dbReference type="ARBA" id="ARBA00022833"/>
    </source>
</evidence>
<dbReference type="PROSITE" id="PS50157">
    <property type="entry name" value="ZINC_FINGER_C2H2_2"/>
    <property type="match status" value="7"/>
</dbReference>
<sequence>MECPKGSLSPPTVKSPKKHGPESREASHFLRTRNSSIVAIAMSTLSLSVLMLRSGLFEENAELLDLNPVRFPCALCGWQSKCRADHLRHVTTHTAEEPYACQICGARFRQSTCLRRHERIHKRKPEEANVTVNCEICGKTIKNTRQRYHFLAFHNGRPKQKCVICHREFIRPSELRRHIESVHSTKERPRFPCGFSGCGKTYLDKKQVLNQFRMEHVPNPVRFKCTFCRNVFKTRSDLERHIGTHTTERPYPCQTCGSRCTSHTTLRAHEGKLKSPKPYKKSPARPKPYWKKPDPPGPTGISWAKNPARPKPYRRTHLERSIRTTFRCQFCPSTFLHNSTKWKHVKASHENRRYPCNICDKVYMASNDLKRHVISKHSNMSSPPNSCGKCEYKSWSKHELTVHVRRVHDGVKNCECYFCGKRFFRFAQLVEHSRRIHTLEK</sequence>
<dbReference type="Gene3D" id="3.30.160.60">
    <property type="entry name" value="Classic Zinc Finger"/>
    <property type="match status" value="6"/>
</dbReference>
<dbReference type="SMART" id="SM00355">
    <property type="entry name" value="ZnF_C2H2"/>
    <property type="match status" value="11"/>
</dbReference>
<organism evidence="8 9">
    <name type="scientific">Folsomia candida</name>
    <name type="common">Springtail</name>
    <dbReference type="NCBI Taxonomy" id="158441"/>
    <lineage>
        <taxon>Eukaryota</taxon>
        <taxon>Metazoa</taxon>
        <taxon>Ecdysozoa</taxon>
        <taxon>Arthropoda</taxon>
        <taxon>Hexapoda</taxon>
        <taxon>Collembola</taxon>
        <taxon>Entomobryomorpha</taxon>
        <taxon>Isotomoidea</taxon>
        <taxon>Isotomidae</taxon>
        <taxon>Proisotominae</taxon>
        <taxon>Folsomia</taxon>
    </lineage>
</organism>
<feature type="domain" description="C2H2-type" evidence="7">
    <location>
        <begin position="160"/>
        <end position="188"/>
    </location>
</feature>
<feature type="domain" description="C2H2-type" evidence="7">
    <location>
        <begin position="354"/>
        <end position="382"/>
    </location>
</feature>
<dbReference type="InterPro" id="IPR036236">
    <property type="entry name" value="Znf_C2H2_sf"/>
</dbReference>
<feature type="compositionally biased region" description="Basic residues" evidence="6">
    <location>
        <begin position="274"/>
        <end position="290"/>
    </location>
</feature>
<evidence type="ECO:0000313" key="8">
    <source>
        <dbReference type="EMBL" id="OXA42998.1"/>
    </source>
</evidence>
<dbReference type="FunFam" id="3.30.160.60:FF:000100">
    <property type="entry name" value="Zinc finger 45-like"/>
    <property type="match status" value="1"/>
</dbReference>
<keyword evidence="4" id="KW-0862">Zinc</keyword>
<evidence type="ECO:0000256" key="1">
    <source>
        <dbReference type="ARBA" id="ARBA00022723"/>
    </source>
</evidence>
<protein>
    <submittedName>
        <fullName evidence="8">Zinc finger protein 28</fullName>
    </submittedName>
</protein>
<dbReference type="PANTHER" id="PTHR24379">
    <property type="entry name" value="KRAB AND ZINC FINGER DOMAIN-CONTAINING"/>
    <property type="match status" value="1"/>
</dbReference>
<evidence type="ECO:0000256" key="5">
    <source>
        <dbReference type="PROSITE-ProRule" id="PRU00042"/>
    </source>
</evidence>
<comment type="caution">
    <text evidence="8">The sequence shown here is derived from an EMBL/GenBank/DDBJ whole genome shotgun (WGS) entry which is preliminary data.</text>
</comment>
<evidence type="ECO:0000256" key="3">
    <source>
        <dbReference type="ARBA" id="ARBA00022771"/>
    </source>
</evidence>
<feature type="region of interest" description="Disordered" evidence="6">
    <location>
        <begin position="270"/>
        <end position="311"/>
    </location>
</feature>
<accession>A0A226DDG2</accession>
<keyword evidence="1" id="KW-0479">Metal-binding</keyword>
<reference evidence="8 9" key="1">
    <citation type="submission" date="2015-12" db="EMBL/GenBank/DDBJ databases">
        <title>The genome of Folsomia candida.</title>
        <authorList>
            <person name="Faddeeva A."/>
            <person name="Derks M.F."/>
            <person name="Anvar Y."/>
            <person name="Smit S."/>
            <person name="Van Straalen N."/>
            <person name="Roelofs D."/>
        </authorList>
    </citation>
    <scope>NUCLEOTIDE SEQUENCE [LARGE SCALE GENOMIC DNA]</scope>
    <source>
        <strain evidence="8 9">VU population</strain>
        <tissue evidence="8">Whole body</tissue>
    </source>
</reference>
<dbReference type="OrthoDB" id="9411774at2759"/>
<proteinExistence type="predicted"/>
<dbReference type="SUPFAM" id="SSF57667">
    <property type="entry name" value="beta-beta-alpha zinc fingers"/>
    <property type="match status" value="5"/>
</dbReference>
<dbReference type="Pfam" id="PF00096">
    <property type="entry name" value="zf-C2H2"/>
    <property type="match status" value="4"/>
</dbReference>